<protein>
    <submittedName>
        <fullName evidence="1">Hypotheticial protein</fullName>
    </submittedName>
</protein>
<reference evidence="1" key="1">
    <citation type="journal article" date="2009" name="Nature">
        <title>The Schistosoma japonicum genome reveals features of host-parasite interplay.</title>
        <authorList>
            <person name="Liu F."/>
            <person name="Zhou Y."/>
            <person name="Wang Z.Q."/>
            <person name="Lu G."/>
            <person name="Zheng H."/>
            <person name="Brindley P.J."/>
            <person name="McManus D.P."/>
            <person name="Blair D."/>
            <person name="Zhang Q.H."/>
            <person name="Zhong Y."/>
            <person name="Wang S."/>
            <person name="Han Z.G."/>
            <person name="Chen Z."/>
        </authorList>
    </citation>
    <scope>NUCLEOTIDE SEQUENCE</scope>
    <source>
        <strain evidence="1">Anhui</strain>
    </source>
</reference>
<accession>C1LEW1</accession>
<dbReference type="EMBL" id="FN317508">
    <property type="protein sequence ID" value="CAX73239.1"/>
    <property type="molecule type" value="mRNA"/>
</dbReference>
<sequence length="42" mass="4972">MGCYFKYFQVEELEVRIPEVFHLNRIPITILSKHGSIPCILH</sequence>
<dbReference type="AlphaFoldDB" id="C1LEW1"/>
<evidence type="ECO:0000313" key="1">
    <source>
        <dbReference type="EMBL" id="CAX73239.1"/>
    </source>
</evidence>
<name>C1LEW1_SCHJA</name>
<reference evidence="1" key="2">
    <citation type="submission" date="2009-03" db="EMBL/GenBank/DDBJ databases">
        <authorList>
            <person name="Gang L."/>
        </authorList>
    </citation>
    <scope>NUCLEOTIDE SEQUENCE</scope>
    <source>
        <strain evidence="1">Anhui</strain>
    </source>
</reference>
<organism evidence="1">
    <name type="scientific">Schistosoma japonicum</name>
    <name type="common">Blood fluke</name>
    <dbReference type="NCBI Taxonomy" id="6182"/>
    <lineage>
        <taxon>Eukaryota</taxon>
        <taxon>Metazoa</taxon>
        <taxon>Spiralia</taxon>
        <taxon>Lophotrochozoa</taxon>
        <taxon>Platyhelminthes</taxon>
        <taxon>Trematoda</taxon>
        <taxon>Digenea</taxon>
        <taxon>Strigeidida</taxon>
        <taxon>Schistosomatoidea</taxon>
        <taxon>Schistosomatidae</taxon>
        <taxon>Schistosoma</taxon>
    </lineage>
</organism>
<proteinExistence type="evidence at transcript level"/>